<keyword evidence="3" id="KW-1185">Reference proteome</keyword>
<evidence type="ECO:0000313" key="2">
    <source>
        <dbReference type="EMBL" id="PRY02703.1"/>
    </source>
</evidence>
<name>A0A2T0QFT0_9ACTN</name>
<dbReference type="Proteomes" id="UP000237846">
    <property type="component" value="Unassembled WGS sequence"/>
</dbReference>
<dbReference type="NCBIfam" id="NF041216">
    <property type="entry name" value="CU044_2847_fam"/>
    <property type="match status" value="1"/>
</dbReference>
<dbReference type="EMBL" id="PVZC01000001">
    <property type="protein sequence ID" value="PRY02703.1"/>
    <property type="molecule type" value="Genomic_DNA"/>
</dbReference>
<reference evidence="2 3" key="1">
    <citation type="submission" date="2018-03" db="EMBL/GenBank/DDBJ databases">
        <title>Genomic Encyclopedia of Archaeal and Bacterial Type Strains, Phase II (KMG-II): from individual species to whole genera.</title>
        <authorList>
            <person name="Goeker M."/>
        </authorList>
    </citation>
    <scope>NUCLEOTIDE SEQUENCE [LARGE SCALE GENOMIC DNA]</scope>
    <source>
        <strain evidence="2 3">DSM 45601</strain>
    </source>
</reference>
<dbReference type="OrthoDB" id="5007906at2"/>
<organism evidence="2 3">
    <name type="scientific">Allonocardiopsis opalescens</name>
    <dbReference type="NCBI Taxonomy" id="1144618"/>
    <lineage>
        <taxon>Bacteria</taxon>
        <taxon>Bacillati</taxon>
        <taxon>Actinomycetota</taxon>
        <taxon>Actinomycetes</taxon>
        <taxon>Streptosporangiales</taxon>
        <taxon>Allonocardiopsis</taxon>
    </lineage>
</organism>
<dbReference type="AlphaFoldDB" id="A0A2T0QFT0"/>
<evidence type="ECO:0000313" key="3">
    <source>
        <dbReference type="Proteomes" id="UP000237846"/>
    </source>
</evidence>
<feature type="domain" description="Trypsin-co-occurring" evidence="1">
    <location>
        <begin position="7"/>
        <end position="105"/>
    </location>
</feature>
<protein>
    <recommendedName>
        <fullName evidence="1">Trypsin-co-occurring domain-containing protein</fullName>
    </recommendedName>
</protein>
<comment type="caution">
    <text evidence="2">The sequence shown here is derived from an EMBL/GenBank/DDBJ whole genome shotgun (WGS) entry which is preliminary data.</text>
</comment>
<dbReference type="Pfam" id="PF19493">
    <property type="entry name" value="Trypco1"/>
    <property type="match status" value="1"/>
</dbReference>
<gene>
    <name evidence="2" type="ORF">CLV72_1011306</name>
</gene>
<evidence type="ECO:0000259" key="1">
    <source>
        <dbReference type="Pfam" id="PF19493"/>
    </source>
</evidence>
<dbReference type="InterPro" id="IPR045794">
    <property type="entry name" value="Trypco1"/>
</dbReference>
<proteinExistence type="predicted"/>
<dbReference type="RefSeq" id="WP_106240764.1">
    <property type="nucleotide sequence ID" value="NZ_PVZC01000001.1"/>
</dbReference>
<accession>A0A2T0QFT0</accession>
<sequence length="109" mass="11623">MPEVVRFELSPGMAVYVDADDLADGPTHLSRRGAEGARPAAHSLPAVLDQVGATIDAAMTRLRALGDAPEEVEIEFAVRLSGEYGAVITKMTGEASMRVRAVWKKAQDS</sequence>